<gene>
    <name evidence="2" type="ORF">H7U18_18370</name>
</gene>
<feature type="compositionally biased region" description="Low complexity" evidence="1">
    <location>
        <begin position="1"/>
        <end position="21"/>
    </location>
</feature>
<reference evidence="2" key="1">
    <citation type="submission" date="2020-08" db="EMBL/GenBank/DDBJ databases">
        <title>Tigecycline and colistin resistance in Klebsiella pneumoniae.</title>
        <authorList>
            <person name="Ramesh N."/>
            <person name="Shanthini T."/>
            <person name="Prasanth M."/>
            <person name="Senthilkumar N."/>
            <person name="Meesala Krishna M."/>
            <person name="Guruswami G."/>
        </authorList>
    </citation>
    <scope>NUCLEOTIDE SEQUENCE</scope>
    <source>
        <strain evidence="2">SHM 84C</strain>
    </source>
</reference>
<feature type="compositionally biased region" description="Polar residues" evidence="1">
    <location>
        <begin position="29"/>
        <end position="46"/>
    </location>
</feature>
<evidence type="ECO:0000313" key="3">
    <source>
        <dbReference type="Proteomes" id="UP000629923"/>
    </source>
</evidence>
<sequence length="46" mass="5063">MQQQKQVQQQQKQAAKQAAVDAKAKQNEQKISSSASTRFENSTAAI</sequence>
<dbReference type="Proteomes" id="UP000629923">
    <property type="component" value="Unassembled WGS sequence"/>
</dbReference>
<evidence type="ECO:0000313" key="2">
    <source>
        <dbReference type="EMBL" id="MBC2873139.1"/>
    </source>
</evidence>
<feature type="region of interest" description="Disordered" evidence="1">
    <location>
        <begin position="1"/>
        <end position="46"/>
    </location>
</feature>
<name>A0A923ENC2_KLEPN</name>
<dbReference type="AlphaFoldDB" id="A0A923ENC2"/>
<protein>
    <submittedName>
        <fullName evidence="2">Uncharacterized protein</fullName>
    </submittedName>
</protein>
<dbReference type="EMBL" id="JACLQZ010000001">
    <property type="protein sequence ID" value="MBC2873139.1"/>
    <property type="molecule type" value="Genomic_DNA"/>
</dbReference>
<comment type="caution">
    <text evidence="2">The sequence shown here is derived from an EMBL/GenBank/DDBJ whole genome shotgun (WGS) entry which is preliminary data.</text>
</comment>
<evidence type="ECO:0000256" key="1">
    <source>
        <dbReference type="SAM" id="MobiDB-lite"/>
    </source>
</evidence>
<accession>A0A923ENC2</accession>
<organism evidence="2 3">
    <name type="scientific">Klebsiella pneumoniae</name>
    <dbReference type="NCBI Taxonomy" id="573"/>
    <lineage>
        <taxon>Bacteria</taxon>
        <taxon>Pseudomonadati</taxon>
        <taxon>Pseudomonadota</taxon>
        <taxon>Gammaproteobacteria</taxon>
        <taxon>Enterobacterales</taxon>
        <taxon>Enterobacteriaceae</taxon>
        <taxon>Klebsiella/Raoultella group</taxon>
        <taxon>Klebsiella</taxon>
        <taxon>Klebsiella pneumoniae complex</taxon>
    </lineage>
</organism>
<proteinExistence type="predicted"/>